<protein>
    <submittedName>
        <fullName evidence="1">Uncharacterized protein</fullName>
    </submittedName>
</protein>
<feature type="non-terminal residue" evidence="1">
    <location>
        <position position="1"/>
    </location>
</feature>
<reference evidence="1" key="1">
    <citation type="submission" date="2023-08" db="EMBL/GenBank/DDBJ databases">
        <authorList>
            <person name="Chen Y."/>
            <person name="Shah S."/>
            <person name="Dougan E. K."/>
            <person name="Thang M."/>
            <person name="Chan C."/>
        </authorList>
    </citation>
    <scope>NUCLEOTIDE SEQUENCE</scope>
</reference>
<accession>A0AA36HXJ1</accession>
<dbReference type="AlphaFoldDB" id="A0AA36HXJ1"/>
<gene>
    <name evidence="1" type="ORF">EVOR1521_LOCUS5506</name>
</gene>
<feature type="non-terminal residue" evidence="1">
    <location>
        <position position="176"/>
    </location>
</feature>
<evidence type="ECO:0000313" key="2">
    <source>
        <dbReference type="Proteomes" id="UP001178507"/>
    </source>
</evidence>
<dbReference type="Proteomes" id="UP001178507">
    <property type="component" value="Unassembled WGS sequence"/>
</dbReference>
<evidence type="ECO:0000313" key="1">
    <source>
        <dbReference type="EMBL" id="CAJ1376432.1"/>
    </source>
</evidence>
<keyword evidence="2" id="KW-1185">Reference proteome</keyword>
<name>A0AA36HXJ1_9DINO</name>
<comment type="caution">
    <text evidence="1">The sequence shown here is derived from an EMBL/GenBank/DDBJ whole genome shotgun (WGS) entry which is preliminary data.</text>
</comment>
<proteinExistence type="predicted"/>
<sequence length="176" mass="19853">AGVDTVDKFACLEKDLIQVLKDDLALGGSASLATRAQVASFIVAWKSASVKVQRQAEVEAEMDTRDWAKPIANTDYMAMRQAYRVKYDMMEDKATPSKEYLEKKLQELETGEFRAETLQQVISREEADPDTLMVTDNLSWGKALKQAWKDPTTKERNFTTPLALYSKRPAPENKGK</sequence>
<organism evidence="1 2">
    <name type="scientific">Effrenium voratum</name>
    <dbReference type="NCBI Taxonomy" id="2562239"/>
    <lineage>
        <taxon>Eukaryota</taxon>
        <taxon>Sar</taxon>
        <taxon>Alveolata</taxon>
        <taxon>Dinophyceae</taxon>
        <taxon>Suessiales</taxon>
        <taxon>Symbiodiniaceae</taxon>
        <taxon>Effrenium</taxon>
    </lineage>
</organism>
<dbReference type="EMBL" id="CAUJNA010000394">
    <property type="protein sequence ID" value="CAJ1376432.1"/>
    <property type="molecule type" value="Genomic_DNA"/>
</dbReference>